<sequence length="204" mass="23822">MEKTTDSESLLKTIEDAIRRRKDLMMALDTLNTTSVPKTRKREISQEQSTIPGYLESFQQTKKFLIQKVLRLRNYNMSEETEARVTSSGSEISTATEFADKDLQNEIPQTDNKESQAEAVQSSSELQKLDVLLENVEDGRQSLDSSSIWKEQNFQPHRPSLWKRFVRLFIPGWRRSYWSKETMVYVQPGSEPEKKPMRLTLQKR</sequence>
<name>A0AAW1F498_ZOAVI</name>
<dbReference type="Proteomes" id="UP001488805">
    <property type="component" value="Unassembled WGS sequence"/>
</dbReference>
<comment type="caution">
    <text evidence="2">The sequence shown here is derived from an EMBL/GenBank/DDBJ whole genome shotgun (WGS) entry which is preliminary data.</text>
</comment>
<keyword evidence="3" id="KW-1185">Reference proteome</keyword>
<dbReference type="AlphaFoldDB" id="A0AAW1F498"/>
<feature type="region of interest" description="Disordered" evidence="1">
    <location>
        <begin position="98"/>
        <end position="122"/>
    </location>
</feature>
<evidence type="ECO:0000313" key="3">
    <source>
        <dbReference type="Proteomes" id="UP001488805"/>
    </source>
</evidence>
<accession>A0AAW1F498</accession>
<gene>
    <name evidence="2" type="ORF">VZT92_013433</name>
</gene>
<dbReference type="EMBL" id="JBCEZU010000111">
    <property type="protein sequence ID" value="KAK9529331.1"/>
    <property type="molecule type" value="Genomic_DNA"/>
</dbReference>
<evidence type="ECO:0000256" key="1">
    <source>
        <dbReference type="SAM" id="MobiDB-lite"/>
    </source>
</evidence>
<reference evidence="2 3" key="1">
    <citation type="journal article" date="2024" name="Genome Biol. Evol.">
        <title>Chromosome-level genome assembly of the viviparous eelpout Zoarces viviparus.</title>
        <authorList>
            <person name="Fuhrmann N."/>
            <person name="Brasseur M.V."/>
            <person name="Bakowski C.E."/>
            <person name="Podsiadlowski L."/>
            <person name="Prost S."/>
            <person name="Krehenwinkel H."/>
            <person name="Mayer C."/>
        </authorList>
    </citation>
    <scope>NUCLEOTIDE SEQUENCE [LARGE SCALE GENOMIC DNA]</scope>
    <source>
        <strain evidence="2">NO-MEL_2022_Ind0_liver</strain>
    </source>
</reference>
<proteinExistence type="predicted"/>
<evidence type="ECO:0000313" key="2">
    <source>
        <dbReference type="EMBL" id="KAK9529331.1"/>
    </source>
</evidence>
<protein>
    <submittedName>
        <fullName evidence="2">Uncharacterized protein</fullName>
    </submittedName>
</protein>
<organism evidence="2 3">
    <name type="scientific">Zoarces viviparus</name>
    <name type="common">Viviparous eelpout</name>
    <name type="synonym">Blennius viviparus</name>
    <dbReference type="NCBI Taxonomy" id="48416"/>
    <lineage>
        <taxon>Eukaryota</taxon>
        <taxon>Metazoa</taxon>
        <taxon>Chordata</taxon>
        <taxon>Craniata</taxon>
        <taxon>Vertebrata</taxon>
        <taxon>Euteleostomi</taxon>
        <taxon>Actinopterygii</taxon>
        <taxon>Neopterygii</taxon>
        <taxon>Teleostei</taxon>
        <taxon>Neoteleostei</taxon>
        <taxon>Acanthomorphata</taxon>
        <taxon>Eupercaria</taxon>
        <taxon>Perciformes</taxon>
        <taxon>Cottioidei</taxon>
        <taxon>Zoarcales</taxon>
        <taxon>Zoarcidae</taxon>
        <taxon>Zoarcinae</taxon>
        <taxon>Zoarces</taxon>
    </lineage>
</organism>